<keyword evidence="2" id="KW-1185">Reference proteome</keyword>
<protein>
    <submittedName>
        <fullName evidence="1">Uncharacterized protein</fullName>
    </submittedName>
</protein>
<gene>
    <name evidence="1" type="ORF">DFR86_04805</name>
</gene>
<organism evidence="1 2">
    <name type="scientific">Acidianus sulfidivorans JP7</name>
    <dbReference type="NCBI Taxonomy" id="619593"/>
    <lineage>
        <taxon>Archaea</taxon>
        <taxon>Thermoproteota</taxon>
        <taxon>Thermoprotei</taxon>
        <taxon>Sulfolobales</taxon>
        <taxon>Sulfolobaceae</taxon>
        <taxon>Acidianus</taxon>
    </lineage>
</organism>
<dbReference type="KEGG" id="asul:DFR86_04805"/>
<dbReference type="EMBL" id="CP029288">
    <property type="protein sequence ID" value="AWR96946.1"/>
    <property type="molecule type" value="Genomic_DNA"/>
</dbReference>
<accession>A0A2U9ILP6</accession>
<sequence length="219" mass="26064">MKKLSLEEYFLNYLPRLNKDELYLFYLISRDREAKQKLGFSIDKVLFRIKEKNDPLKAIKILLSIREESIFQVKGIRVEKEWLKIMHVLNPVNYVKASKKAVLRYIEQCNTNPDIEKFYDSELPRSVDFKIFMLDIDEKNPDIINELKDIKPRLVITTRRGFHVHVWKDDISNPQKLFKINNIEIKTRNAIEYVPDISQGNFTPEAYKIDSSEEIKQLL</sequence>
<reference evidence="1 2" key="1">
    <citation type="submission" date="2018-05" db="EMBL/GenBank/DDBJ databases">
        <title>Complete Genome Sequences of Extremely Thermoacidophilic, Metal-Mobilizing Type-Strain Members of the Archaeal Family Sulfolobaceae: Acidianus brierleyi DSM-1651T, Acidianus sulfidivorans DSM-18786T, Metallosphaera hakonensis DSM-7519T, and Metallosphaera prunae DSM-10039T.</title>
        <authorList>
            <person name="Counts J.A."/>
            <person name="Kelly R.M."/>
        </authorList>
    </citation>
    <scope>NUCLEOTIDE SEQUENCE [LARGE SCALE GENOMIC DNA]</scope>
    <source>
        <strain evidence="1 2">JP7</strain>
    </source>
</reference>
<dbReference type="OrthoDB" id="38453at2157"/>
<evidence type="ECO:0000313" key="1">
    <source>
        <dbReference type="EMBL" id="AWR96946.1"/>
    </source>
</evidence>
<proteinExistence type="predicted"/>
<dbReference type="AlphaFoldDB" id="A0A2U9ILP6"/>
<dbReference type="GeneID" id="36837264"/>
<dbReference type="RefSeq" id="WP_110379836.1">
    <property type="nucleotide sequence ID" value="NZ_CP029288.2"/>
</dbReference>
<dbReference type="Proteomes" id="UP000248410">
    <property type="component" value="Chromosome"/>
</dbReference>
<evidence type="ECO:0000313" key="2">
    <source>
        <dbReference type="Proteomes" id="UP000248410"/>
    </source>
</evidence>
<name>A0A2U9ILP6_9CREN</name>